<accession>A0A1T4W7N0</accession>
<feature type="transmembrane region" description="Helical" evidence="9">
    <location>
        <begin position="91"/>
        <end position="116"/>
    </location>
</feature>
<evidence type="ECO:0000256" key="8">
    <source>
        <dbReference type="ARBA" id="ARBA00023136"/>
    </source>
</evidence>
<evidence type="ECO:0000256" key="3">
    <source>
        <dbReference type="ARBA" id="ARBA00022448"/>
    </source>
</evidence>
<comment type="subcellular location">
    <subcellularLocation>
        <location evidence="1">Cell inner membrane</location>
        <topology evidence="1">Multi-pass membrane protein</topology>
    </subcellularLocation>
    <subcellularLocation>
        <location evidence="9">Cell membrane</location>
        <topology evidence="9">Multi-pass membrane protein</topology>
    </subcellularLocation>
</comment>
<evidence type="ECO:0000256" key="2">
    <source>
        <dbReference type="ARBA" id="ARBA00007783"/>
    </source>
</evidence>
<dbReference type="EMBL" id="FUYF01000001">
    <property type="protein sequence ID" value="SKA73302.1"/>
    <property type="molecule type" value="Genomic_DNA"/>
</dbReference>
<keyword evidence="6 9" id="KW-0812">Transmembrane</keyword>
<dbReference type="Pfam" id="PF01061">
    <property type="entry name" value="ABC2_membrane"/>
    <property type="match status" value="1"/>
</dbReference>
<dbReference type="GO" id="GO:0015920">
    <property type="term" value="P:lipopolysaccharide transport"/>
    <property type="evidence" value="ECO:0007669"/>
    <property type="project" value="TreeGrafter"/>
</dbReference>
<comment type="similarity">
    <text evidence="2 9">Belongs to the ABC-2 integral membrane protein family.</text>
</comment>
<evidence type="ECO:0000313" key="12">
    <source>
        <dbReference type="Proteomes" id="UP000190286"/>
    </source>
</evidence>
<gene>
    <name evidence="11" type="ORF">SAMN02745178_00130</name>
</gene>
<dbReference type="PANTHER" id="PTHR30413">
    <property type="entry name" value="INNER MEMBRANE TRANSPORT PERMEASE"/>
    <property type="match status" value="1"/>
</dbReference>
<evidence type="ECO:0000256" key="9">
    <source>
        <dbReference type="RuleBase" id="RU361157"/>
    </source>
</evidence>
<keyword evidence="8 9" id="KW-0472">Membrane</keyword>
<dbReference type="InterPro" id="IPR013525">
    <property type="entry name" value="ABC2_TM"/>
</dbReference>
<evidence type="ECO:0000256" key="5">
    <source>
        <dbReference type="ARBA" id="ARBA00022519"/>
    </source>
</evidence>
<protein>
    <recommendedName>
        <fullName evidence="9">Transport permease protein</fullName>
    </recommendedName>
</protein>
<dbReference type="AlphaFoldDB" id="A0A1T4W7N0"/>
<dbReference type="PANTHER" id="PTHR30413:SF8">
    <property type="entry name" value="TRANSPORT PERMEASE PROTEIN"/>
    <property type="match status" value="1"/>
</dbReference>
<feature type="transmembrane region" description="Helical" evidence="9">
    <location>
        <begin position="170"/>
        <end position="195"/>
    </location>
</feature>
<feature type="domain" description="ABC transmembrane type-2" evidence="10">
    <location>
        <begin position="57"/>
        <end position="284"/>
    </location>
</feature>
<evidence type="ECO:0000256" key="6">
    <source>
        <dbReference type="ARBA" id="ARBA00022692"/>
    </source>
</evidence>
<keyword evidence="5" id="KW-0997">Cell inner membrane</keyword>
<evidence type="ECO:0000259" key="10">
    <source>
        <dbReference type="PROSITE" id="PS51012"/>
    </source>
</evidence>
<evidence type="ECO:0000256" key="7">
    <source>
        <dbReference type="ARBA" id="ARBA00022989"/>
    </source>
</evidence>
<dbReference type="PROSITE" id="PS51012">
    <property type="entry name" value="ABC_TM2"/>
    <property type="match status" value="1"/>
</dbReference>
<dbReference type="STRING" id="745368.SAMN02745178_00130"/>
<proteinExistence type="inferred from homology"/>
<sequence>MAENLQTTRPADEGWTTVIRPKTGWFDIDLQELWRYRDLIIMFVKRNFTVLYKQTILGPAWIILNPLITTVIFNVVFGGMANMPTDGVPGFLFYMAGNTVWTFFANCVNNTANTFVTNSQIFGKVYFPRLTMPVSQVLTSLINFGIQAVMYLIFWVYFFATGSGVTFTLWVLAVPFVVLEVMLLGLGVGIIVSSLTTKYRDLAIAVGFGVQLWMYASPVVYPLSMLDNSPRLRVLVQLNPMTSPIEIFRMATLGTGTVTTFGIVYSLIFTAAALVLGVVLFSRIEKTFMDTV</sequence>
<keyword evidence="7 9" id="KW-1133">Transmembrane helix</keyword>
<evidence type="ECO:0000313" key="11">
    <source>
        <dbReference type="EMBL" id="SKA73302.1"/>
    </source>
</evidence>
<feature type="transmembrane region" description="Helical" evidence="9">
    <location>
        <begin position="202"/>
        <end position="221"/>
    </location>
</feature>
<dbReference type="RefSeq" id="WP_078783150.1">
    <property type="nucleotide sequence ID" value="NZ_DBEWSO010000279.1"/>
</dbReference>
<evidence type="ECO:0000256" key="4">
    <source>
        <dbReference type="ARBA" id="ARBA00022475"/>
    </source>
</evidence>
<dbReference type="GO" id="GO:0140359">
    <property type="term" value="F:ABC-type transporter activity"/>
    <property type="evidence" value="ECO:0007669"/>
    <property type="project" value="InterPro"/>
</dbReference>
<dbReference type="InterPro" id="IPR047817">
    <property type="entry name" value="ABC2_TM_bact-type"/>
</dbReference>
<evidence type="ECO:0000256" key="1">
    <source>
        <dbReference type="ARBA" id="ARBA00004429"/>
    </source>
</evidence>
<dbReference type="Proteomes" id="UP000190286">
    <property type="component" value="Unassembled WGS sequence"/>
</dbReference>
<feature type="transmembrane region" description="Helical" evidence="9">
    <location>
        <begin position="258"/>
        <end position="281"/>
    </location>
</feature>
<name>A0A1T4W7N0_9FIRM</name>
<reference evidence="11 12" key="1">
    <citation type="submission" date="2017-02" db="EMBL/GenBank/DDBJ databases">
        <authorList>
            <person name="Peterson S.W."/>
        </authorList>
    </citation>
    <scope>NUCLEOTIDE SEQUENCE [LARGE SCALE GENOMIC DNA]</scope>
    <source>
        <strain evidence="11 12">ATCC 27749</strain>
    </source>
</reference>
<keyword evidence="3 9" id="KW-0813">Transport</keyword>
<keyword evidence="4 9" id="KW-1003">Cell membrane</keyword>
<keyword evidence="12" id="KW-1185">Reference proteome</keyword>
<dbReference type="OrthoDB" id="9786910at2"/>
<feature type="transmembrane region" description="Helical" evidence="9">
    <location>
        <begin position="56"/>
        <end position="79"/>
    </location>
</feature>
<feature type="transmembrane region" description="Helical" evidence="9">
    <location>
        <begin position="137"/>
        <end position="158"/>
    </location>
</feature>
<dbReference type="GeneID" id="93336630"/>
<organism evidence="11 12">
    <name type="scientific">Gemmiger formicilis</name>
    <dbReference type="NCBI Taxonomy" id="745368"/>
    <lineage>
        <taxon>Bacteria</taxon>
        <taxon>Bacillati</taxon>
        <taxon>Bacillota</taxon>
        <taxon>Clostridia</taxon>
        <taxon>Eubacteriales</taxon>
        <taxon>Gemmiger</taxon>
    </lineage>
</organism>
<dbReference type="GO" id="GO:0005886">
    <property type="term" value="C:plasma membrane"/>
    <property type="evidence" value="ECO:0007669"/>
    <property type="project" value="UniProtKB-SubCell"/>
</dbReference>